<dbReference type="AlphaFoldDB" id="A0AAV4DIT3"/>
<dbReference type="Proteomes" id="UP000735302">
    <property type="component" value="Unassembled WGS sequence"/>
</dbReference>
<reference evidence="1 2" key="1">
    <citation type="journal article" date="2021" name="Elife">
        <title>Chloroplast acquisition without the gene transfer in kleptoplastic sea slugs, Plakobranchus ocellatus.</title>
        <authorList>
            <person name="Maeda T."/>
            <person name="Takahashi S."/>
            <person name="Yoshida T."/>
            <person name="Shimamura S."/>
            <person name="Takaki Y."/>
            <person name="Nagai Y."/>
            <person name="Toyoda A."/>
            <person name="Suzuki Y."/>
            <person name="Arimoto A."/>
            <person name="Ishii H."/>
            <person name="Satoh N."/>
            <person name="Nishiyama T."/>
            <person name="Hasebe M."/>
            <person name="Maruyama T."/>
            <person name="Minagawa J."/>
            <person name="Obokata J."/>
            <person name="Shigenobu S."/>
        </authorList>
    </citation>
    <scope>NUCLEOTIDE SEQUENCE [LARGE SCALE GENOMIC DNA]</scope>
</reference>
<gene>
    <name evidence="1" type="ORF">PoB_007056600</name>
</gene>
<evidence type="ECO:0000313" key="1">
    <source>
        <dbReference type="EMBL" id="GFO44061.1"/>
    </source>
</evidence>
<dbReference type="EMBL" id="BLXT01007928">
    <property type="protein sequence ID" value="GFO44061.1"/>
    <property type="molecule type" value="Genomic_DNA"/>
</dbReference>
<name>A0AAV4DIT3_9GAST</name>
<comment type="caution">
    <text evidence="1">The sequence shown here is derived from an EMBL/GenBank/DDBJ whole genome shotgun (WGS) entry which is preliminary data.</text>
</comment>
<sequence length="123" mass="12885">MDQTVGIIAAAVVCLLEISTLTYLSGAGYVAALPMIDPCEEEKNCSVQRVSNADGYDCRAETSAIEFMFLCLSSTLVLSNPLTPDAGGGIQTCDATEGTCGLKDEFPTSAPPTSFVGFVHHTN</sequence>
<keyword evidence="2" id="KW-1185">Reference proteome</keyword>
<proteinExistence type="predicted"/>
<organism evidence="1 2">
    <name type="scientific">Plakobranchus ocellatus</name>
    <dbReference type="NCBI Taxonomy" id="259542"/>
    <lineage>
        <taxon>Eukaryota</taxon>
        <taxon>Metazoa</taxon>
        <taxon>Spiralia</taxon>
        <taxon>Lophotrochozoa</taxon>
        <taxon>Mollusca</taxon>
        <taxon>Gastropoda</taxon>
        <taxon>Heterobranchia</taxon>
        <taxon>Euthyneura</taxon>
        <taxon>Panpulmonata</taxon>
        <taxon>Sacoglossa</taxon>
        <taxon>Placobranchoidea</taxon>
        <taxon>Plakobranchidae</taxon>
        <taxon>Plakobranchus</taxon>
    </lineage>
</organism>
<accession>A0AAV4DIT3</accession>
<evidence type="ECO:0000313" key="2">
    <source>
        <dbReference type="Proteomes" id="UP000735302"/>
    </source>
</evidence>
<protein>
    <submittedName>
        <fullName evidence="1">Uncharacterized protein</fullName>
    </submittedName>
</protein>